<accession>A0A7W7MAX5</accession>
<dbReference type="CDD" id="cd06170">
    <property type="entry name" value="LuxR_C_like"/>
    <property type="match status" value="1"/>
</dbReference>
<feature type="domain" description="HTH luxR-type" evidence="6">
    <location>
        <begin position="150"/>
        <end position="215"/>
    </location>
</feature>
<dbReference type="GO" id="GO:0000160">
    <property type="term" value="P:phosphorelay signal transduction system"/>
    <property type="evidence" value="ECO:0007669"/>
    <property type="project" value="InterPro"/>
</dbReference>
<dbReference type="InterPro" id="IPR058245">
    <property type="entry name" value="NreC/VraR/RcsB-like_REC"/>
</dbReference>
<evidence type="ECO:0000259" key="6">
    <source>
        <dbReference type="PROSITE" id="PS50043"/>
    </source>
</evidence>
<dbReference type="PRINTS" id="PR00038">
    <property type="entry name" value="HTHLUXR"/>
</dbReference>
<protein>
    <submittedName>
        <fullName evidence="8">DNA-binding NarL/FixJ family response regulator</fullName>
    </submittedName>
</protein>
<evidence type="ECO:0000313" key="8">
    <source>
        <dbReference type="EMBL" id="MBB4743493.1"/>
    </source>
</evidence>
<dbReference type="SUPFAM" id="SSF52172">
    <property type="entry name" value="CheY-like"/>
    <property type="match status" value="1"/>
</dbReference>
<dbReference type="PANTHER" id="PTHR43214:SF24">
    <property type="entry name" value="TRANSCRIPTIONAL REGULATORY PROTEIN NARL-RELATED"/>
    <property type="match status" value="1"/>
</dbReference>
<evidence type="ECO:0000256" key="5">
    <source>
        <dbReference type="PROSITE-ProRule" id="PRU00169"/>
    </source>
</evidence>
<dbReference type="SMART" id="SM00421">
    <property type="entry name" value="HTH_LUXR"/>
    <property type="match status" value="1"/>
</dbReference>
<dbReference type="InterPro" id="IPR011006">
    <property type="entry name" value="CheY-like_superfamily"/>
</dbReference>
<proteinExistence type="predicted"/>
<feature type="domain" description="Response regulatory" evidence="7">
    <location>
        <begin position="4"/>
        <end position="120"/>
    </location>
</feature>
<dbReference type="SMART" id="SM00448">
    <property type="entry name" value="REC"/>
    <property type="match status" value="1"/>
</dbReference>
<evidence type="ECO:0000256" key="1">
    <source>
        <dbReference type="ARBA" id="ARBA00022553"/>
    </source>
</evidence>
<keyword evidence="9" id="KW-1185">Reference proteome</keyword>
<evidence type="ECO:0000256" key="3">
    <source>
        <dbReference type="ARBA" id="ARBA00023125"/>
    </source>
</evidence>
<dbReference type="GO" id="GO:0006355">
    <property type="term" value="P:regulation of DNA-templated transcription"/>
    <property type="evidence" value="ECO:0007669"/>
    <property type="project" value="InterPro"/>
</dbReference>
<dbReference type="PROSITE" id="PS50110">
    <property type="entry name" value="RESPONSE_REGULATORY"/>
    <property type="match status" value="1"/>
</dbReference>
<name>A0A7W7MAX5_9ACTN</name>
<dbReference type="GO" id="GO:0003677">
    <property type="term" value="F:DNA binding"/>
    <property type="evidence" value="ECO:0007669"/>
    <property type="project" value="UniProtKB-KW"/>
</dbReference>
<dbReference type="InterPro" id="IPR001789">
    <property type="entry name" value="Sig_transdc_resp-reg_receiver"/>
</dbReference>
<keyword evidence="2" id="KW-0805">Transcription regulation</keyword>
<gene>
    <name evidence="8" type="ORF">BJY16_006952</name>
</gene>
<dbReference type="Pfam" id="PF00072">
    <property type="entry name" value="Response_reg"/>
    <property type="match status" value="1"/>
</dbReference>
<evidence type="ECO:0000256" key="2">
    <source>
        <dbReference type="ARBA" id="ARBA00023015"/>
    </source>
</evidence>
<evidence type="ECO:0000259" key="7">
    <source>
        <dbReference type="PROSITE" id="PS50110"/>
    </source>
</evidence>
<evidence type="ECO:0000256" key="4">
    <source>
        <dbReference type="ARBA" id="ARBA00023163"/>
    </source>
</evidence>
<keyword evidence="1 5" id="KW-0597">Phosphoprotein</keyword>
<comment type="caution">
    <text evidence="8">The sequence shown here is derived from an EMBL/GenBank/DDBJ whole genome shotgun (WGS) entry which is preliminary data.</text>
</comment>
<dbReference type="Proteomes" id="UP000546162">
    <property type="component" value="Unassembled WGS sequence"/>
</dbReference>
<dbReference type="EMBL" id="JACHNB010000001">
    <property type="protein sequence ID" value="MBB4743493.1"/>
    <property type="molecule type" value="Genomic_DNA"/>
</dbReference>
<reference evidence="8 9" key="1">
    <citation type="submission" date="2020-08" db="EMBL/GenBank/DDBJ databases">
        <title>Sequencing the genomes of 1000 actinobacteria strains.</title>
        <authorList>
            <person name="Klenk H.-P."/>
        </authorList>
    </citation>
    <scope>NUCLEOTIDE SEQUENCE [LARGE SCALE GENOMIC DNA]</scope>
    <source>
        <strain evidence="8 9">DSM 45809</strain>
    </source>
</reference>
<feature type="modified residue" description="4-aspartylphosphate" evidence="5">
    <location>
        <position position="55"/>
    </location>
</feature>
<dbReference type="InterPro" id="IPR039420">
    <property type="entry name" value="WalR-like"/>
</dbReference>
<keyword evidence="4" id="KW-0804">Transcription</keyword>
<dbReference type="Pfam" id="PF00196">
    <property type="entry name" value="GerE"/>
    <property type="match status" value="1"/>
</dbReference>
<dbReference type="PROSITE" id="PS00622">
    <property type="entry name" value="HTH_LUXR_1"/>
    <property type="match status" value="1"/>
</dbReference>
<evidence type="ECO:0000313" key="9">
    <source>
        <dbReference type="Proteomes" id="UP000546162"/>
    </source>
</evidence>
<dbReference type="Gene3D" id="3.40.50.2300">
    <property type="match status" value="1"/>
</dbReference>
<keyword evidence="3 8" id="KW-0238">DNA-binding</keyword>
<dbReference type="AlphaFoldDB" id="A0A7W7MAX5"/>
<dbReference type="PANTHER" id="PTHR43214">
    <property type="entry name" value="TWO-COMPONENT RESPONSE REGULATOR"/>
    <property type="match status" value="1"/>
</dbReference>
<dbReference type="InterPro" id="IPR000792">
    <property type="entry name" value="Tscrpt_reg_LuxR_C"/>
</dbReference>
<dbReference type="PROSITE" id="PS50043">
    <property type="entry name" value="HTH_LUXR_2"/>
    <property type="match status" value="1"/>
</dbReference>
<sequence length="228" mass="24304">MPIRVLVVDDEELVRTGMRLILESQDDFVVVDEAGDGRAAADLAGRHGPDVVLMDVRMPVLDGVAATAEVLRRSPATKVIILTTFDLDEYVFDSLRAGASGFLLKDAPRGDLIRAVREVAAGRSLLSPAATHRLVTEFVRTAGRGRRPAVPPGLGGLSARERQVLELVARGLSNAEIAGTLVVSENTVKTHVGALLAKLGLRDRVQAVVFAYQHGVVPAEESEDRSAG</sequence>
<dbReference type="CDD" id="cd17535">
    <property type="entry name" value="REC_NarL-like"/>
    <property type="match status" value="1"/>
</dbReference>
<organism evidence="8 9">
    <name type="scientific">Actinoplanes octamycinicus</name>
    <dbReference type="NCBI Taxonomy" id="135948"/>
    <lineage>
        <taxon>Bacteria</taxon>
        <taxon>Bacillati</taxon>
        <taxon>Actinomycetota</taxon>
        <taxon>Actinomycetes</taxon>
        <taxon>Micromonosporales</taxon>
        <taxon>Micromonosporaceae</taxon>
        <taxon>Actinoplanes</taxon>
    </lineage>
</organism>